<evidence type="ECO:0000256" key="13">
    <source>
        <dbReference type="RuleBase" id="RU363047"/>
    </source>
</evidence>
<reference evidence="16" key="3">
    <citation type="submission" date="2018-12" db="EMBL/GenBank/DDBJ databases">
        <title>G10K-VGP greater horseshoe bat female genome, primary haplotype.</title>
        <authorList>
            <person name="Teeling E."/>
            <person name="Myers G."/>
            <person name="Vernes S."/>
            <person name="Pippel M."/>
            <person name="Winkler S."/>
            <person name="Fedrigo O."/>
            <person name="Rhie A."/>
            <person name="Koren S."/>
            <person name="Phillippy A."/>
            <person name="Lewin H."/>
            <person name="Damas J."/>
            <person name="Howe K."/>
            <person name="Mountcastle J."/>
            <person name="Jarvis E.D."/>
        </authorList>
    </citation>
    <scope>NUCLEOTIDE SEQUENCE [LARGE SCALE GENOMIC DNA]</scope>
</reference>
<keyword evidence="13" id="KW-0552">Olfaction</keyword>
<evidence type="ECO:0000259" key="14">
    <source>
        <dbReference type="PROSITE" id="PS50262"/>
    </source>
</evidence>
<feature type="transmembrane region" description="Helical" evidence="13">
    <location>
        <begin position="60"/>
        <end position="82"/>
    </location>
</feature>
<feature type="domain" description="G-protein coupled receptors family 1 profile" evidence="14">
    <location>
        <begin position="41"/>
        <end position="290"/>
    </location>
</feature>
<dbReference type="Ensembl" id="ENSRFET00010012202.1">
    <property type="protein sequence ID" value="ENSRFEP00010011143.1"/>
    <property type="gene ID" value="ENSRFEG00010007575.1"/>
</dbReference>
<reference evidence="15 16" key="2">
    <citation type="journal article" date="2018" name="Annu Rev Anim Biosci">
        <title>Bat Biology, Genomes, and the Bat1K Project: To Generate Chromosome-Level Genomes for All Living Bat Species.</title>
        <authorList>
            <person name="Teeling E.C."/>
            <person name="Vernes S.C."/>
            <person name="Davalos L.M."/>
            <person name="Ray D.A."/>
            <person name="Gilbert M.T.P."/>
            <person name="Myers E."/>
        </authorList>
    </citation>
    <scope>NUCLEOTIDE SEQUENCE</scope>
</reference>
<feature type="transmembrane region" description="Helical" evidence="13">
    <location>
        <begin position="140"/>
        <end position="162"/>
    </location>
</feature>
<dbReference type="FunFam" id="1.10.1220.70:FF:000001">
    <property type="entry name" value="Olfactory receptor"/>
    <property type="match status" value="1"/>
</dbReference>
<dbReference type="AlphaFoldDB" id="A0A671EHE9"/>
<keyword evidence="5 12" id="KW-0812">Transmembrane</keyword>
<keyword evidence="9 12" id="KW-0675">Receptor</keyword>
<dbReference type="InParanoid" id="A0A671EHE9"/>
<dbReference type="PROSITE" id="PS00237">
    <property type="entry name" value="G_PROTEIN_RECEP_F1_1"/>
    <property type="match status" value="1"/>
</dbReference>
<evidence type="ECO:0000256" key="12">
    <source>
        <dbReference type="RuleBase" id="RU000688"/>
    </source>
</evidence>
<evidence type="ECO:0000256" key="9">
    <source>
        <dbReference type="ARBA" id="ARBA00023170"/>
    </source>
</evidence>
<protein>
    <recommendedName>
        <fullName evidence="13">Olfactory receptor</fullName>
    </recommendedName>
</protein>
<sequence length="307" mass="34849">MPRTNDSGVTEFILLGLTERPELQPLLFVLFLVVYLVTLLGNLGMIVLIRLDSRLHKPMYFFLTNLAFVDLCYTSNATPQMLTNFLSEKKTITFAGCFTQCYIFIALLLTEFYMLAAMAYDRYVAICNPLRYSVKMSRRVCICLATFPYVYGFSDGLFQAILTFRLTFCRSNVINHFYCADPPLIRLSCSDTYVKKQAMLISAGFNLSSSLTIILVSYGFIIAVILQIKSAEGRHKAFSTCGSHMLAVTLFYGTLFCMYVRPPTDKTVEESKIIAIFYTFVNPVLNPLIYSLRNKDVKGALNTVLRR</sequence>
<keyword evidence="13" id="KW-0716">Sensory transduction</keyword>
<dbReference type="InterPro" id="IPR000725">
    <property type="entry name" value="Olfact_rcpt"/>
</dbReference>
<evidence type="ECO:0000256" key="10">
    <source>
        <dbReference type="ARBA" id="ARBA00023180"/>
    </source>
</evidence>
<feature type="transmembrane region" description="Helical" evidence="13">
    <location>
        <begin position="238"/>
        <end position="261"/>
    </location>
</feature>
<name>A0A671EHE9_RHIFE</name>
<dbReference type="InterPro" id="IPR000276">
    <property type="entry name" value="GPCR_Rhodpsn"/>
</dbReference>
<dbReference type="PANTHER" id="PTHR48018">
    <property type="entry name" value="OLFACTORY RECEPTOR"/>
    <property type="match status" value="1"/>
</dbReference>
<dbReference type="Proteomes" id="UP000472240">
    <property type="component" value="Chromosome 11"/>
</dbReference>
<proteinExistence type="inferred from homology"/>
<dbReference type="GO" id="GO:0004930">
    <property type="term" value="F:G protein-coupled receptor activity"/>
    <property type="evidence" value="ECO:0007669"/>
    <property type="project" value="UniProtKB-KW"/>
</dbReference>
<feature type="transmembrane region" description="Helical" evidence="13">
    <location>
        <begin position="203"/>
        <end position="226"/>
    </location>
</feature>
<keyword evidence="11 12" id="KW-0807">Transducer</keyword>
<comment type="similarity">
    <text evidence="3 12">Belongs to the G-protein coupled receptor 1 family.</text>
</comment>
<dbReference type="GeneTree" id="ENSGT01120000271889"/>
<evidence type="ECO:0000256" key="3">
    <source>
        <dbReference type="ARBA" id="ARBA00010663"/>
    </source>
</evidence>
<dbReference type="OMA" id="GMIMLMR"/>
<accession>A0A671EHE9</accession>
<dbReference type="SUPFAM" id="SSF81321">
    <property type="entry name" value="Family A G protein-coupled receptor-like"/>
    <property type="match status" value="1"/>
</dbReference>
<organism evidence="15 16">
    <name type="scientific">Rhinolophus ferrumequinum</name>
    <name type="common">Greater horseshoe bat</name>
    <dbReference type="NCBI Taxonomy" id="59479"/>
    <lineage>
        <taxon>Eukaryota</taxon>
        <taxon>Metazoa</taxon>
        <taxon>Chordata</taxon>
        <taxon>Craniata</taxon>
        <taxon>Vertebrata</taxon>
        <taxon>Euteleostomi</taxon>
        <taxon>Mammalia</taxon>
        <taxon>Eutheria</taxon>
        <taxon>Laurasiatheria</taxon>
        <taxon>Chiroptera</taxon>
        <taxon>Yinpterochiroptera</taxon>
        <taxon>Rhinolophoidea</taxon>
        <taxon>Rhinolophidae</taxon>
        <taxon>Rhinolophinae</taxon>
        <taxon>Rhinolophus</taxon>
    </lineage>
</organism>
<evidence type="ECO:0000256" key="5">
    <source>
        <dbReference type="ARBA" id="ARBA00022692"/>
    </source>
</evidence>
<evidence type="ECO:0000256" key="8">
    <source>
        <dbReference type="ARBA" id="ARBA00023136"/>
    </source>
</evidence>
<comment type="function">
    <text evidence="1">Putative odorant or sperm cell receptor.</text>
</comment>
<reference evidence="15 16" key="1">
    <citation type="journal article" date="2015" name="Annu Rev Anim Biosci">
        <title>The Genome 10K Project: a way forward.</title>
        <authorList>
            <person name="Koepfli K.P."/>
            <person name="Paten B."/>
            <person name="O'Brien S.J."/>
            <person name="Koepfli K.P."/>
            <person name="Paten B."/>
            <person name="Antunes A."/>
            <person name="Belov K."/>
            <person name="Bustamante C."/>
            <person name="Castoe T.A."/>
            <person name="Clawson H."/>
            <person name="Crawford A.J."/>
            <person name="Diekhans M."/>
            <person name="Distel D."/>
            <person name="Durbin R."/>
            <person name="Earl D."/>
            <person name="Fujita M.K."/>
            <person name="Gamble T."/>
            <person name="Georges A."/>
            <person name="Gemmell N."/>
            <person name="Gilbert M.T."/>
            <person name="Graves J.M."/>
            <person name="Green R.E."/>
            <person name="Hickey G."/>
            <person name="Jarvis E.D."/>
            <person name="Johnson W."/>
            <person name="Komissarov A."/>
            <person name="Korf I."/>
            <person name="Kuhn R."/>
            <person name="Larkin D.M."/>
            <person name="Lewin H."/>
            <person name="Lopez J.V."/>
            <person name="Ma J."/>
            <person name="Marques-Bonet T."/>
            <person name="Miller W."/>
            <person name="Murphy R."/>
            <person name="Pevzner P."/>
            <person name="Shapiro B."/>
            <person name="Steiner C."/>
            <person name="Tamazian G."/>
            <person name="Venkatesh B."/>
            <person name="Wang J."/>
            <person name="Wayne R."/>
            <person name="Wiley E."/>
            <person name="Yang H."/>
            <person name="Zhang G."/>
            <person name="Haussler D."/>
            <person name="Ryder O."/>
            <person name="O'Brien S.J."/>
        </authorList>
    </citation>
    <scope>NUCLEOTIDE SEQUENCE</scope>
</reference>
<dbReference type="PRINTS" id="PR00245">
    <property type="entry name" value="OLFACTORYR"/>
</dbReference>
<dbReference type="Gene3D" id="1.20.1070.10">
    <property type="entry name" value="Rhodopsin 7-helix transmembrane proteins"/>
    <property type="match status" value="1"/>
</dbReference>
<evidence type="ECO:0000256" key="11">
    <source>
        <dbReference type="ARBA" id="ARBA00023224"/>
    </source>
</evidence>
<dbReference type="GO" id="GO:0005886">
    <property type="term" value="C:plasma membrane"/>
    <property type="evidence" value="ECO:0007669"/>
    <property type="project" value="UniProtKB-SubCell"/>
</dbReference>
<keyword evidence="16" id="KW-1185">Reference proteome</keyword>
<dbReference type="PROSITE" id="PS50262">
    <property type="entry name" value="G_PROTEIN_RECEP_F1_2"/>
    <property type="match status" value="1"/>
</dbReference>
<feature type="transmembrane region" description="Helical" evidence="13">
    <location>
        <begin position="26"/>
        <end position="48"/>
    </location>
</feature>
<keyword evidence="10" id="KW-0325">Glycoprotein</keyword>
<evidence type="ECO:0000313" key="15">
    <source>
        <dbReference type="Ensembl" id="ENSRFEP00010011143.1"/>
    </source>
</evidence>
<dbReference type="FunFam" id="1.20.1070.10:FF:000003">
    <property type="entry name" value="Olfactory receptor"/>
    <property type="match status" value="1"/>
</dbReference>
<evidence type="ECO:0000256" key="1">
    <source>
        <dbReference type="ARBA" id="ARBA00003929"/>
    </source>
</evidence>
<keyword evidence="4 13" id="KW-1003">Cell membrane</keyword>
<feature type="transmembrane region" description="Helical" evidence="13">
    <location>
        <begin position="273"/>
        <end position="292"/>
    </location>
</feature>
<evidence type="ECO:0000256" key="7">
    <source>
        <dbReference type="ARBA" id="ARBA00023040"/>
    </source>
</evidence>
<feature type="transmembrane region" description="Helical" evidence="13">
    <location>
        <begin position="102"/>
        <end position="120"/>
    </location>
</feature>
<evidence type="ECO:0000256" key="4">
    <source>
        <dbReference type="ARBA" id="ARBA00022475"/>
    </source>
</evidence>
<reference evidence="15" key="5">
    <citation type="submission" date="2025-09" db="UniProtKB">
        <authorList>
            <consortium name="Ensembl"/>
        </authorList>
    </citation>
    <scope>IDENTIFICATION</scope>
</reference>
<dbReference type="InterPro" id="IPR017452">
    <property type="entry name" value="GPCR_Rhodpsn_7TM"/>
</dbReference>
<reference evidence="15" key="4">
    <citation type="submission" date="2025-08" db="UniProtKB">
        <authorList>
            <consortium name="Ensembl"/>
        </authorList>
    </citation>
    <scope>IDENTIFICATION</scope>
</reference>
<evidence type="ECO:0000256" key="2">
    <source>
        <dbReference type="ARBA" id="ARBA00004651"/>
    </source>
</evidence>
<dbReference type="CDD" id="cd15412">
    <property type="entry name" value="7tmA_OR5M-like"/>
    <property type="match status" value="1"/>
</dbReference>
<gene>
    <name evidence="15" type="primary">OR5M11</name>
</gene>
<keyword evidence="8 13" id="KW-0472">Membrane</keyword>
<keyword evidence="6 13" id="KW-1133">Transmembrane helix</keyword>
<dbReference type="PRINTS" id="PR00237">
    <property type="entry name" value="GPCRRHODOPSN"/>
</dbReference>
<comment type="subcellular location">
    <subcellularLocation>
        <location evidence="2 13">Cell membrane</location>
        <topology evidence="2 13">Multi-pass membrane protein</topology>
    </subcellularLocation>
</comment>
<dbReference type="GO" id="GO:0004984">
    <property type="term" value="F:olfactory receptor activity"/>
    <property type="evidence" value="ECO:0007669"/>
    <property type="project" value="InterPro"/>
</dbReference>
<keyword evidence="7 12" id="KW-0297">G-protein coupled receptor</keyword>
<evidence type="ECO:0000256" key="6">
    <source>
        <dbReference type="ARBA" id="ARBA00022989"/>
    </source>
</evidence>
<evidence type="ECO:0000313" key="16">
    <source>
        <dbReference type="Proteomes" id="UP000472240"/>
    </source>
</evidence>
<dbReference type="Pfam" id="PF13853">
    <property type="entry name" value="7tm_4"/>
    <property type="match status" value="1"/>
</dbReference>